<protein>
    <submittedName>
        <fullName evidence="4">Maleylpyruvate isomerase family mycothiol-dependent enzyme</fullName>
    </submittedName>
</protein>
<feature type="compositionally biased region" description="Pro residues" evidence="1">
    <location>
        <begin position="70"/>
        <end position="88"/>
    </location>
</feature>
<feature type="domain" description="MDMPI C-terminal" evidence="2">
    <location>
        <begin position="274"/>
        <end position="383"/>
    </location>
</feature>
<dbReference type="Proteomes" id="UP000265768">
    <property type="component" value="Unassembled WGS sequence"/>
</dbReference>
<dbReference type="Pfam" id="PF11716">
    <property type="entry name" value="MDMPI_N"/>
    <property type="match status" value="1"/>
</dbReference>
<organism evidence="4 5">
    <name type="scientific">Bailinhaonella thermotolerans</name>
    <dbReference type="NCBI Taxonomy" id="1070861"/>
    <lineage>
        <taxon>Bacteria</taxon>
        <taxon>Bacillati</taxon>
        <taxon>Actinomycetota</taxon>
        <taxon>Actinomycetes</taxon>
        <taxon>Streptosporangiales</taxon>
        <taxon>Streptosporangiaceae</taxon>
        <taxon>Bailinhaonella</taxon>
    </lineage>
</organism>
<dbReference type="InterPro" id="IPR024344">
    <property type="entry name" value="MDMPI_metal-binding"/>
</dbReference>
<dbReference type="InterPro" id="IPR017517">
    <property type="entry name" value="Maleyloyr_isom"/>
</dbReference>
<feature type="region of interest" description="Disordered" evidence="1">
    <location>
        <begin position="61"/>
        <end position="94"/>
    </location>
</feature>
<gene>
    <name evidence="4" type="ORF">D5H75_10080</name>
</gene>
<evidence type="ECO:0000313" key="5">
    <source>
        <dbReference type="Proteomes" id="UP000265768"/>
    </source>
</evidence>
<comment type="caution">
    <text evidence="4">The sequence shown here is derived from an EMBL/GenBank/DDBJ whole genome shotgun (WGS) entry which is preliminary data.</text>
</comment>
<evidence type="ECO:0000313" key="4">
    <source>
        <dbReference type="EMBL" id="RJL33183.1"/>
    </source>
</evidence>
<dbReference type="GO" id="GO:0046872">
    <property type="term" value="F:metal ion binding"/>
    <property type="evidence" value="ECO:0007669"/>
    <property type="project" value="InterPro"/>
</dbReference>
<dbReference type="GO" id="GO:0016853">
    <property type="term" value="F:isomerase activity"/>
    <property type="evidence" value="ECO:0007669"/>
    <property type="project" value="UniProtKB-KW"/>
</dbReference>
<dbReference type="NCBIfam" id="TIGR03083">
    <property type="entry name" value="maleylpyruvate isomerase family mycothiol-dependent enzyme"/>
    <property type="match status" value="1"/>
</dbReference>
<evidence type="ECO:0000256" key="1">
    <source>
        <dbReference type="SAM" id="MobiDB-lite"/>
    </source>
</evidence>
<name>A0A3A4AWC8_9ACTN</name>
<accession>A0A3A4AWC8</accession>
<keyword evidence="5" id="KW-1185">Reference proteome</keyword>
<dbReference type="OrthoDB" id="3671213at2"/>
<keyword evidence="4" id="KW-0413">Isomerase</keyword>
<evidence type="ECO:0000259" key="3">
    <source>
        <dbReference type="Pfam" id="PF11716"/>
    </source>
</evidence>
<dbReference type="GO" id="GO:0005886">
    <property type="term" value="C:plasma membrane"/>
    <property type="evidence" value="ECO:0007669"/>
    <property type="project" value="TreeGrafter"/>
</dbReference>
<dbReference type="InterPro" id="IPR034660">
    <property type="entry name" value="DinB/YfiT-like"/>
</dbReference>
<keyword evidence="4" id="KW-0670">Pyruvate</keyword>
<dbReference type="SUPFAM" id="SSF109854">
    <property type="entry name" value="DinB/YfiT-like putative metalloenzymes"/>
    <property type="match status" value="1"/>
</dbReference>
<dbReference type="AlphaFoldDB" id="A0A3A4AWC8"/>
<reference evidence="4 5" key="1">
    <citation type="submission" date="2018-09" db="EMBL/GenBank/DDBJ databases">
        <title>YIM 75507 draft genome.</title>
        <authorList>
            <person name="Tang S."/>
            <person name="Feng Y."/>
        </authorList>
    </citation>
    <scope>NUCLEOTIDE SEQUENCE [LARGE SCALE GENOMIC DNA]</scope>
    <source>
        <strain evidence="4 5">YIM 75507</strain>
    </source>
</reference>
<dbReference type="InterPro" id="IPR010872">
    <property type="entry name" value="MDMPI_C-term_domain"/>
</dbReference>
<sequence length="394" mass="42586">MSAICSSYAWRFWEESTASTGPSSCPPSSPRSCAISRSISASRARMSSRVISLISAPFPLHRPLPRETPISPPNPTQDPQTPSPPGGRRPPGVIGRVWARPGFGKSADHGGVGVRLTLREGLCPFVGSRGRLGAMNPHRYLDVFRDETACLADLVTYRDLDAPVPCCPGFTAGEVVRHLGSVYARVTGWLRDQAPPGEWERRPPEGADLVSWFARQAATLHATMASFNPAEPRATWWPRDRTAGFWWRRMAHETSVHRVDVELAYGDASGLDEDLAIDGVDELLDLWLGYRLAARVGEDFGRPVEGSEPIGSGQVVGISAGGVEWRVSLLPQSVEVVRDPSVAEGVKDLDAVVSGDPSEVCLWMWGRRPESAVSITGDHGAAAALRGALARATR</sequence>
<proteinExistence type="predicted"/>
<dbReference type="Pfam" id="PF07398">
    <property type="entry name" value="MDMPI_C"/>
    <property type="match status" value="1"/>
</dbReference>
<dbReference type="EMBL" id="QZEY01000003">
    <property type="protein sequence ID" value="RJL33183.1"/>
    <property type="molecule type" value="Genomic_DNA"/>
</dbReference>
<dbReference type="PANTHER" id="PTHR40758:SF1">
    <property type="entry name" value="CONSERVED PROTEIN"/>
    <property type="match status" value="1"/>
</dbReference>
<evidence type="ECO:0000259" key="2">
    <source>
        <dbReference type="Pfam" id="PF07398"/>
    </source>
</evidence>
<feature type="domain" description="Mycothiol-dependent maleylpyruvate isomerase metal-binding" evidence="3">
    <location>
        <begin position="145"/>
        <end position="261"/>
    </location>
</feature>
<dbReference type="PANTHER" id="PTHR40758">
    <property type="entry name" value="CONSERVED PROTEIN"/>
    <property type="match status" value="1"/>
</dbReference>